<dbReference type="Proteomes" id="UP000502823">
    <property type="component" value="Unassembled WGS sequence"/>
</dbReference>
<dbReference type="EMBL" id="BLKM01000347">
    <property type="protein sequence ID" value="GFG31984.1"/>
    <property type="molecule type" value="Genomic_DNA"/>
</dbReference>
<keyword evidence="3" id="KW-1185">Reference proteome</keyword>
<dbReference type="AlphaFoldDB" id="A0A6L2PHT6"/>
<reference evidence="3" key="1">
    <citation type="submission" date="2020-01" db="EMBL/GenBank/DDBJ databases">
        <title>Draft genome sequence of the Termite Coptotermes fromosanus.</title>
        <authorList>
            <person name="Itakura S."/>
            <person name="Yosikawa Y."/>
            <person name="Umezawa K."/>
        </authorList>
    </citation>
    <scope>NUCLEOTIDE SEQUENCE [LARGE SCALE GENOMIC DNA]</scope>
</reference>
<sequence>MVGVRAVSLLQGSGQSGVVQGDGARVSTSSSCEDPTQNLTPLLEQQQDETSKN</sequence>
<evidence type="ECO:0000313" key="2">
    <source>
        <dbReference type="EMBL" id="GFG31984.1"/>
    </source>
</evidence>
<name>A0A6L2PHT6_COPFO</name>
<accession>A0A6L2PHT6</accession>
<feature type="region of interest" description="Disordered" evidence="1">
    <location>
        <begin position="1"/>
        <end position="53"/>
    </location>
</feature>
<evidence type="ECO:0000256" key="1">
    <source>
        <dbReference type="SAM" id="MobiDB-lite"/>
    </source>
</evidence>
<gene>
    <name evidence="2" type="ORF">Cfor_04264</name>
</gene>
<organism evidence="2 3">
    <name type="scientific">Coptotermes formosanus</name>
    <name type="common">Formosan subterranean termite</name>
    <dbReference type="NCBI Taxonomy" id="36987"/>
    <lineage>
        <taxon>Eukaryota</taxon>
        <taxon>Metazoa</taxon>
        <taxon>Ecdysozoa</taxon>
        <taxon>Arthropoda</taxon>
        <taxon>Hexapoda</taxon>
        <taxon>Insecta</taxon>
        <taxon>Pterygota</taxon>
        <taxon>Neoptera</taxon>
        <taxon>Polyneoptera</taxon>
        <taxon>Dictyoptera</taxon>
        <taxon>Blattodea</taxon>
        <taxon>Blattoidea</taxon>
        <taxon>Termitoidae</taxon>
        <taxon>Rhinotermitidae</taxon>
        <taxon>Coptotermes</taxon>
    </lineage>
</organism>
<comment type="caution">
    <text evidence="2">The sequence shown here is derived from an EMBL/GenBank/DDBJ whole genome shotgun (WGS) entry which is preliminary data.</text>
</comment>
<evidence type="ECO:0000313" key="3">
    <source>
        <dbReference type="Proteomes" id="UP000502823"/>
    </source>
</evidence>
<feature type="compositionally biased region" description="Low complexity" evidence="1">
    <location>
        <begin position="7"/>
        <end position="21"/>
    </location>
</feature>
<protein>
    <submittedName>
        <fullName evidence="2">Uncharacterized protein</fullName>
    </submittedName>
</protein>
<proteinExistence type="predicted"/>
<dbReference type="InParanoid" id="A0A6L2PHT6"/>
<feature type="compositionally biased region" description="Polar residues" evidence="1">
    <location>
        <begin position="26"/>
        <end position="45"/>
    </location>
</feature>